<organism evidence="2 6">
    <name type="scientific">Rhodococcus opacus</name>
    <name type="common">Nocardia opaca</name>
    <dbReference type="NCBI Taxonomy" id="37919"/>
    <lineage>
        <taxon>Bacteria</taxon>
        <taxon>Bacillati</taxon>
        <taxon>Actinomycetota</taxon>
        <taxon>Actinomycetes</taxon>
        <taxon>Mycobacteriales</taxon>
        <taxon>Nocardiaceae</taxon>
        <taxon>Rhodococcus</taxon>
    </lineage>
</organism>
<gene>
    <name evidence="2" type="ORF">EP51_37850</name>
    <name evidence="4" type="ORF">O4328_22970</name>
    <name evidence="5" type="ORF">Q5707_24620</name>
    <name evidence="3" type="ORF">R1CP_22865</name>
</gene>
<dbReference type="EMBL" id="CP130953">
    <property type="protein sequence ID" value="WLF45077.1"/>
    <property type="molecule type" value="Genomic_DNA"/>
</dbReference>
<reference evidence="4" key="3">
    <citation type="submission" date="2022-12" db="EMBL/GenBank/DDBJ databases">
        <authorList>
            <person name="Krivoruchko A.V."/>
            <person name="Elkin A."/>
        </authorList>
    </citation>
    <scope>NUCLEOTIDE SEQUENCE</scope>
    <source>
        <strain evidence="4">IEGM 249</strain>
    </source>
</reference>
<dbReference type="Proteomes" id="UP000028488">
    <property type="component" value="Chromosome"/>
</dbReference>
<dbReference type="Proteomes" id="UP001066327">
    <property type="component" value="Unassembled WGS sequence"/>
</dbReference>
<evidence type="ECO:0000313" key="7">
    <source>
        <dbReference type="Proteomes" id="UP000186108"/>
    </source>
</evidence>
<evidence type="ECO:0000256" key="1">
    <source>
        <dbReference type="SAM" id="Phobius"/>
    </source>
</evidence>
<dbReference type="EMBL" id="CP009111">
    <property type="protein sequence ID" value="ANS29241.1"/>
    <property type="molecule type" value="Genomic_DNA"/>
</dbReference>
<dbReference type="RefSeq" id="WP_007297398.1">
    <property type="nucleotide sequence ID" value="NZ_CP008947.1"/>
</dbReference>
<dbReference type="eggNOG" id="ENOG5031WTI">
    <property type="taxonomic scope" value="Bacteria"/>
</dbReference>
<sequence length="50" mass="5111">MSVVLVYVLFIAAGIAAGGAYSMWKFNKLASGVLLALAVLAAVAGVLRLM</sequence>
<evidence type="ECO:0000313" key="8">
    <source>
        <dbReference type="Proteomes" id="UP001066327"/>
    </source>
</evidence>
<dbReference type="PATRIC" id="fig|37919.13.peg.4827"/>
<reference evidence="2 6" key="1">
    <citation type="submission" date="2014-07" db="EMBL/GenBank/DDBJ databases">
        <title>Genome Sequence of Rhodococcus opacus Strain R7, a Biodegrader of Mono- and Polycyclic Aromatic Hydrocarbons.</title>
        <authorList>
            <person name="Di Gennaro P."/>
            <person name="Zampolli J."/>
            <person name="Presti I."/>
            <person name="Cappelletti M."/>
            <person name="D'Ursi P."/>
            <person name="Orro A."/>
            <person name="Mezzelani A."/>
            <person name="Milanesi L."/>
        </authorList>
    </citation>
    <scope>NUCLEOTIDE SEQUENCE [LARGE SCALE GENOMIC DNA]</scope>
    <source>
        <strain evidence="2 6">R7</strain>
    </source>
</reference>
<reference evidence="5" key="4">
    <citation type="submission" date="2023-07" db="EMBL/GenBank/DDBJ databases">
        <title>Genomic analysis of Rhodococcus opacus VOC-14 with glycol ethers degradation activity.</title>
        <authorList>
            <person name="Narkevich D.A."/>
            <person name="Hlushen A.M."/>
            <person name="Akhremchuk A.E."/>
            <person name="Sikolenko M.A."/>
            <person name="Valentovich L.N."/>
        </authorList>
    </citation>
    <scope>NUCLEOTIDE SEQUENCE</scope>
    <source>
        <strain evidence="5">VOC-14</strain>
    </source>
</reference>
<proteinExistence type="predicted"/>
<feature type="transmembrane region" description="Helical" evidence="1">
    <location>
        <begin position="28"/>
        <end position="47"/>
    </location>
</feature>
<evidence type="ECO:0000313" key="5">
    <source>
        <dbReference type="EMBL" id="WLF45077.1"/>
    </source>
</evidence>
<evidence type="ECO:0000313" key="4">
    <source>
        <dbReference type="EMBL" id="MCZ4586509.1"/>
    </source>
</evidence>
<dbReference type="Proteomes" id="UP001231166">
    <property type="component" value="Chromosome"/>
</dbReference>
<evidence type="ECO:0000313" key="3">
    <source>
        <dbReference type="EMBL" id="ANS29241.1"/>
    </source>
</evidence>
<keyword evidence="1" id="KW-0472">Membrane</keyword>
<dbReference type="EMBL" id="CP008947">
    <property type="protein sequence ID" value="AII10107.1"/>
    <property type="molecule type" value="Genomic_DNA"/>
</dbReference>
<dbReference type="Proteomes" id="UP000186108">
    <property type="component" value="Chromosome"/>
</dbReference>
<name>A0A076EXX8_RHOOP</name>
<dbReference type="OMA" id="AYAMWKV"/>
<keyword evidence="8" id="KW-1185">Reference proteome</keyword>
<dbReference type="EMBL" id="JAPWIS010000012">
    <property type="protein sequence ID" value="MCZ4586509.1"/>
    <property type="molecule type" value="Genomic_DNA"/>
</dbReference>
<dbReference type="GeneID" id="69892686"/>
<keyword evidence="1" id="KW-0812">Transmembrane</keyword>
<keyword evidence="1" id="KW-1133">Transmembrane helix</keyword>
<evidence type="ECO:0000313" key="2">
    <source>
        <dbReference type="EMBL" id="AII10107.1"/>
    </source>
</evidence>
<reference evidence="3 7" key="2">
    <citation type="submission" date="2014-07" db="EMBL/GenBank/DDBJ databases">
        <authorList>
            <person name="Zhang J.E."/>
            <person name="Yang H."/>
            <person name="Guo J."/>
            <person name="Deng Z."/>
            <person name="Luo H."/>
            <person name="Luo M."/>
            <person name="Zhao B."/>
        </authorList>
    </citation>
    <scope>NUCLEOTIDE SEQUENCE [LARGE SCALE GENOMIC DNA]</scope>
    <source>
        <strain evidence="3 7">1CP</strain>
    </source>
</reference>
<dbReference type="AlphaFoldDB" id="A0A076EXX8"/>
<evidence type="ECO:0000313" key="6">
    <source>
        <dbReference type="Proteomes" id="UP000028488"/>
    </source>
</evidence>
<accession>A0A076EXX8</accession>
<protein>
    <submittedName>
        <fullName evidence="2">Membrane protein</fullName>
    </submittedName>
</protein>